<keyword evidence="2" id="KW-0472">Membrane</keyword>
<comment type="caution">
    <text evidence="3">The sequence shown here is derived from an EMBL/GenBank/DDBJ whole genome shotgun (WGS) entry which is preliminary data.</text>
</comment>
<dbReference type="Proteomes" id="UP000178435">
    <property type="component" value="Unassembled WGS sequence"/>
</dbReference>
<feature type="coiled-coil region" evidence="1">
    <location>
        <begin position="49"/>
        <end position="93"/>
    </location>
</feature>
<keyword evidence="1" id="KW-0175">Coiled coil</keyword>
<evidence type="ECO:0000256" key="1">
    <source>
        <dbReference type="SAM" id="Coils"/>
    </source>
</evidence>
<organism evidence="3 4">
    <name type="scientific">Candidatus Schekmanbacteria bacterium RBG_16_38_11</name>
    <dbReference type="NCBI Taxonomy" id="1817880"/>
    <lineage>
        <taxon>Bacteria</taxon>
        <taxon>Candidatus Schekmaniibacteriota</taxon>
    </lineage>
</organism>
<dbReference type="EMBL" id="MGDF01000052">
    <property type="protein sequence ID" value="OGL46329.1"/>
    <property type="molecule type" value="Genomic_DNA"/>
</dbReference>
<dbReference type="AlphaFoldDB" id="A0A1F7RXP8"/>
<accession>A0A1F7RXP8</accession>
<dbReference type="InterPro" id="IPR014717">
    <property type="entry name" value="Transl_elong_EF1B/ribsomal_bS6"/>
</dbReference>
<reference evidence="3 4" key="1">
    <citation type="journal article" date="2016" name="Nat. Commun.">
        <title>Thousands of microbial genomes shed light on interconnected biogeochemical processes in an aquifer system.</title>
        <authorList>
            <person name="Anantharaman K."/>
            <person name="Brown C.T."/>
            <person name="Hug L.A."/>
            <person name="Sharon I."/>
            <person name="Castelle C.J."/>
            <person name="Probst A.J."/>
            <person name="Thomas B.C."/>
            <person name="Singh A."/>
            <person name="Wilkins M.J."/>
            <person name="Karaoz U."/>
            <person name="Brodie E.L."/>
            <person name="Williams K.H."/>
            <person name="Hubbard S.S."/>
            <person name="Banfield J.F."/>
        </authorList>
    </citation>
    <scope>NUCLEOTIDE SEQUENCE [LARGE SCALE GENOMIC DNA]</scope>
</reference>
<evidence type="ECO:0008006" key="5">
    <source>
        <dbReference type="Google" id="ProtNLM"/>
    </source>
</evidence>
<evidence type="ECO:0000313" key="4">
    <source>
        <dbReference type="Proteomes" id="UP000178435"/>
    </source>
</evidence>
<dbReference type="GO" id="GO:0043683">
    <property type="term" value="P:type IV pilus assembly"/>
    <property type="evidence" value="ECO:0007669"/>
    <property type="project" value="InterPro"/>
</dbReference>
<dbReference type="GO" id="GO:0043107">
    <property type="term" value="P:type IV pilus-dependent motility"/>
    <property type="evidence" value="ECO:0007669"/>
    <property type="project" value="InterPro"/>
</dbReference>
<keyword evidence="2" id="KW-1133">Transmembrane helix</keyword>
<gene>
    <name evidence="3" type="ORF">A2149_04755</name>
</gene>
<name>A0A1F7RXP8_9BACT</name>
<dbReference type="InterPro" id="IPR007445">
    <property type="entry name" value="PilO"/>
</dbReference>
<sequence length="193" mass="22140">MAAVFGIELNIEFLTKMPQWQKLAILGGTIALIIFFYLWWWYFPIRGEITNLENQKNELTKKLATFQGIQKDIDKFKAEIATLTAQYQKQREILPTGEELPKLLNSIVDLEKETGVAIKAFTPGSLQELEYYQEMGVNLKMSGDFHSLATFFDRIGKFKRIVNVEDIKIGDPKLSGDNLILNSECNLKIFSRP</sequence>
<feature type="transmembrane region" description="Helical" evidence="2">
    <location>
        <begin position="23"/>
        <end position="42"/>
    </location>
</feature>
<evidence type="ECO:0000313" key="3">
    <source>
        <dbReference type="EMBL" id="OGL46329.1"/>
    </source>
</evidence>
<dbReference type="PANTHER" id="PTHR39555:SF1">
    <property type="entry name" value="TYPE IV PILUS INNER MEMBRANE COMPONENT PILO"/>
    <property type="match status" value="1"/>
</dbReference>
<keyword evidence="2" id="KW-0812">Transmembrane</keyword>
<protein>
    <recommendedName>
        <fullName evidence="5">Pilus assembly protein PilO</fullName>
    </recommendedName>
</protein>
<dbReference type="Pfam" id="PF04350">
    <property type="entry name" value="PilO"/>
    <property type="match status" value="1"/>
</dbReference>
<proteinExistence type="predicted"/>
<evidence type="ECO:0000256" key="2">
    <source>
        <dbReference type="SAM" id="Phobius"/>
    </source>
</evidence>
<dbReference type="Gene3D" id="3.30.70.60">
    <property type="match status" value="1"/>
</dbReference>
<dbReference type="PANTHER" id="PTHR39555">
    <property type="entry name" value="FIMBRIAL ASSEMBLY PROTEIN PILO-LIKE PROTEIN-RELATED"/>
    <property type="match status" value="1"/>
</dbReference>